<evidence type="ECO:0000256" key="1">
    <source>
        <dbReference type="SAM" id="MobiDB-lite"/>
    </source>
</evidence>
<feature type="compositionally biased region" description="Basic and acidic residues" evidence="1">
    <location>
        <begin position="14"/>
        <end position="34"/>
    </location>
</feature>
<dbReference type="EMBL" id="RBNI01016850">
    <property type="protein sequence ID" value="RUP06372.1"/>
    <property type="molecule type" value="Genomic_DNA"/>
</dbReference>
<name>A0A433AUH9_9FUNG</name>
<reference evidence="2 3" key="1">
    <citation type="journal article" date="2018" name="New Phytol.">
        <title>Phylogenomics of Endogonaceae and evolution of mycorrhizas within Mucoromycota.</title>
        <authorList>
            <person name="Chang Y."/>
            <person name="Desiro A."/>
            <person name="Na H."/>
            <person name="Sandor L."/>
            <person name="Lipzen A."/>
            <person name="Clum A."/>
            <person name="Barry K."/>
            <person name="Grigoriev I.V."/>
            <person name="Martin F.M."/>
            <person name="Stajich J.E."/>
            <person name="Smith M.E."/>
            <person name="Bonito G."/>
            <person name="Spatafora J.W."/>
        </authorList>
    </citation>
    <scope>NUCLEOTIDE SEQUENCE [LARGE SCALE GENOMIC DNA]</scope>
    <source>
        <strain evidence="2 3">GMNB39</strain>
    </source>
</reference>
<dbReference type="PANTHER" id="PTHR13468:SF1">
    <property type="entry name" value="PROTEIN DEK"/>
    <property type="match status" value="1"/>
</dbReference>
<dbReference type="AlphaFoldDB" id="A0A433AUH9"/>
<feature type="non-terminal residue" evidence="2">
    <location>
        <position position="163"/>
    </location>
</feature>
<sequence>MSTKAAKNAAAKADASDASKNDAMDVDTAEEKLASDASDNENDTEKTTKKRKRKGAAGADAPRSTPRARKETVRWVPPPVKPITEKPPIEIPRGKGTPLGEIKAGLFCRSPKKPLRTLADELDKSKIDEVLKALHRILFGRIDTPRKIKPNIRLFNGFDFQTE</sequence>
<dbReference type="Proteomes" id="UP000268093">
    <property type="component" value="Unassembled WGS sequence"/>
</dbReference>
<keyword evidence="3" id="KW-1185">Reference proteome</keyword>
<protein>
    <submittedName>
        <fullName evidence="2">Uncharacterized protein</fullName>
    </submittedName>
</protein>
<gene>
    <name evidence="2" type="ORF">BC936DRAFT_140345</name>
</gene>
<dbReference type="PANTHER" id="PTHR13468">
    <property type="entry name" value="DEK PROTEIN"/>
    <property type="match status" value="1"/>
</dbReference>
<dbReference type="GO" id="GO:0006325">
    <property type="term" value="P:chromatin organization"/>
    <property type="evidence" value="ECO:0007669"/>
    <property type="project" value="InterPro"/>
</dbReference>
<evidence type="ECO:0000313" key="3">
    <source>
        <dbReference type="Proteomes" id="UP000268093"/>
    </source>
</evidence>
<dbReference type="GO" id="GO:0003677">
    <property type="term" value="F:DNA binding"/>
    <property type="evidence" value="ECO:0007669"/>
    <property type="project" value="InterPro"/>
</dbReference>
<comment type="caution">
    <text evidence="2">The sequence shown here is derived from an EMBL/GenBank/DDBJ whole genome shotgun (WGS) entry which is preliminary data.</text>
</comment>
<accession>A0A433AUH9</accession>
<dbReference type="InterPro" id="IPR044198">
    <property type="entry name" value="DEK"/>
</dbReference>
<feature type="compositionally biased region" description="Low complexity" evidence="1">
    <location>
        <begin position="1"/>
        <end position="13"/>
    </location>
</feature>
<dbReference type="GO" id="GO:0005634">
    <property type="term" value="C:nucleus"/>
    <property type="evidence" value="ECO:0007669"/>
    <property type="project" value="TreeGrafter"/>
</dbReference>
<dbReference type="GO" id="GO:0042393">
    <property type="term" value="F:histone binding"/>
    <property type="evidence" value="ECO:0007669"/>
    <property type="project" value="TreeGrafter"/>
</dbReference>
<dbReference type="OrthoDB" id="10248551at2759"/>
<organism evidence="2 3">
    <name type="scientific">Jimgerdemannia flammicorona</name>
    <dbReference type="NCBI Taxonomy" id="994334"/>
    <lineage>
        <taxon>Eukaryota</taxon>
        <taxon>Fungi</taxon>
        <taxon>Fungi incertae sedis</taxon>
        <taxon>Mucoromycota</taxon>
        <taxon>Mucoromycotina</taxon>
        <taxon>Endogonomycetes</taxon>
        <taxon>Endogonales</taxon>
        <taxon>Endogonaceae</taxon>
        <taxon>Jimgerdemannia</taxon>
    </lineage>
</organism>
<dbReference type="GO" id="GO:2000779">
    <property type="term" value="P:regulation of double-strand break repair"/>
    <property type="evidence" value="ECO:0007669"/>
    <property type="project" value="TreeGrafter"/>
</dbReference>
<evidence type="ECO:0000313" key="2">
    <source>
        <dbReference type="EMBL" id="RUP06372.1"/>
    </source>
</evidence>
<feature type="region of interest" description="Disordered" evidence="1">
    <location>
        <begin position="1"/>
        <end position="97"/>
    </location>
</feature>
<proteinExistence type="predicted"/>